<dbReference type="InterPro" id="IPR027417">
    <property type="entry name" value="P-loop_NTPase"/>
</dbReference>
<dbReference type="PANTHER" id="PTHR48103:SF2">
    <property type="entry name" value="MIDASIN"/>
    <property type="match status" value="1"/>
</dbReference>
<name>A0A5J4WTW7_9EUKA</name>
<dbReference type="EMBL" id="SNRW01000943">
    <property type="protein sequence ID" value="KAA6398497.1"/>
    <property type="molecule type" value="Genomic_DNA"/>
</dbReference>
<dbReference type="SMART" id="SM00382">
    <property type="entry name" value="AAA"/>
    <property type="match status" value="2"/>
</dbReference>
<proteinExistence type="predicted"/>
<dbReference type="GO" id="GO:0005524">
    <property type="term" value="F:ATP binding"/>
    <property type="evidence" value="ECO:0007669"/>
    <property type="project" value="UniProtKB-KW"/>
</dbReference>
<feature type="domain" description="AAA+ ATPase" evidence="3">
    <location>
        <begin position="778"/>
        <end position="1038"/>
    </location>
</feature>
<organism evidence="4 5">
    <name type="scientific">Streblomastix strix</name>
    <dbReference type="NCBI Taxonomy" id="222440"/>
    <lineage>
        <taxon>Eukaryota</taxon>
        <taxon>Metamonada</taxon>
        <taxon>Preaxostyla</taxon>
        <taxon>Oxymonadida</taxon>
        <taxon>Streblomastigidae</taxon>
        <taxon>Streblomastix</taxon>
    </lineage>
</organism>
<accession>A0A5J4WTW7</accession>
<evidence type="ECO:0000313" key="4">
    <source>
        <dbReference type="EMBL" id="KAA6398497.1"/>
    </source>
</evidence>
<dbReference type="GO" id="GO:0030687">
    <property type="term" value="C:preribosome, large subunit precursor"/>
    <property type="evidence" value="ECO:0007669"/>
    <property type="project" value="TreeGrafter"/>
</dbReference>
<dbReference type="InterPro" id="IPR011704">
    <property type="entry name" value="ATPase_dyneun-rel_AAA"/>
</dbReference>
<dbReference type="AlphaFoldDB" id="A0A5J4WTW7"/>
<dbReference type="Pfam" id="PF07728">
    <property type="entry name" value="AAA_5"/>
    <property type="match status" value="1"/>
</dbReference>
<dbReference type="GO" id="GO:0005634">
    <property type="term" value="C:nucleus"/>
    <property type="evidence" value="ECO:0007669"/>
    <property type="project" value="TreeGrafter"/>
</dbReference>
<evidence type="ECO:0000313" key="5">
    <source>
        <dbReference type="Proteomes" id="UP000324800"/>
    </source>
</evidence>
<evidence type="ECO:0000259" key="3">
    <source>
        <dbReference type="SMART" id="SM00382"/>
    </source>
</evidence>
<keyword evidence="2" id="KW-0067">ATP-binding</keyword>
<evidence type="ECO:0000256" key="1">
    <source>
        <dbReference type="ARBA" id="ARBA00022741"/>
    </source>
</evidence>
<dbReference type="Gene3D" id="3.40.50.300">
    <property type="entry name" value="P-loop containing nucleotide triphosphate hydrolases"/>
    <property type="match status" value="2"/>
</dbReference>
<dbReference type="OrthoDB" id="7617068at2759"/>
<sequence length="1127" mass="126014">MIEKTADLFGESHEEALYFAKSRTIYKETNQGYYLVRGHIAMKIDKEANFAQPLKDILFWLRWTGTPDNQIPCESVLLVGPTCYKATALEFLLPLNRNVYNMTRETQVSELIGSTILSTPSRFDDSIQIINTSIIDALSRIGFQSRQGDEDQLVKDITEALLIQIQQYIITLSAILGIPLILKSIHLPPASVLERLNSLLEDPRSLVFSEDTQQVFNNENILSQVNKSESHSAPISNGFCLCATASEIGKMSMSKPLLARFTCIYANPYNVEIAYNHLLLDKQNENQLDQQENDLIMIAKKITKNNEELIQIIKDIHICMIGAQKKINIIEYIRWCRTATHLCKNQLFKPDKAAGIAALRTILDSLPDNDRRRITKEVLQRYIPDKLSYIVMTDTKDQPVQECPLELVEGQSNNNEKLMISTMSGISIPVHHNAQIEILNSLIWTRSAVDMADAILTSIAAQAITIFEGQPGRGKTAISKTILEALGLRCTRINLSPTATIEDLFGRDMPQASSEGGFVTQFVDGPLTAAMRLSQLDNPDLGLPTQAILIDEINLAPPHLLEALETFMLEMGKEDRFFLPNGKEVNHMPIIIIATLNSAALSKSRSQLSPKLQGASHFFQLPQLSQIELSALAKEFLIDFEQNDDIGIQKKIIKAHHYAAELLQRETGIASERDSITLRELLRLQLFHQKCPKLSTDQLIEIVYATQFNLQKAEQLLKQVGVEQTKGDIIPLAENGNLKFNNQVYLPLPNIISDGPLNIPFTAEQRRVASLIAVGVMAQRPVALFGESGAGKTHIIRTLAKTLGKQLGIVQFNTETDSSAIIGALELLGDSNQEQFIYKTAKDITNNAIDLGYIGSIQLASTALVEQPDIDDILQSLKNITTNHHQNLIGIEKLESDIKQLIEKIINFQKQSARNFVFKEGILLRMMRSGGWILLDGVESAPHEVERLMSLLEEQPTLAIYEGVKPLIFHAPGVTRDGTFSAQIQLDEKEESKTAEKENIEIAEGFQIFITCSDLTKLSPALRSRCFCLQLESAKKADQLKELTSCVFDQSETAQYYSNPFSHILADIFFDIRTKIETRKLLFSKDTFSPHRIVNSAFGIGSEQITAQNLASSIIMSFVRCFSFDPS</sequence>
<dbReference type="PANTHER" id="PTHR48103">
    <property type="entry name" value="MIDASIN-RELATED"/>
    <property type="match status" value="1"/>
</dbReference>
<dbReference type="GO" id="GO:0000027">
    <property type="term" value="P:ribosomal large subunit assembly"/>
    <property type="evidence" value="ECO:0007669"/>
    <property type="project" value="TreeGrafter"/>
</dbReference>
<feature type="domain" description="AAA+ ATPase" evidence="3">
    <location>
        <begin position="461"/>
        <end position="681"/>
    </location>
</feature>
<dbReference type="Proteomes" id="UP000324800">
    <property type="component" value="Unassembled WGS sequence"/>
</dbReference>
<dbReference type="GO" id="GO:0000055">
    <property type="term" value="P:ribosomal large subunit export from nucleus"/>
    <property type="evidence" value="ECO:0007669"/>
    <property type="project" value="TreeGrafter"/>
</dbReference>
<evidence type="ECO:0000256" key="2">
    <source>
        <dbReference type="ARBA" id="ARBA00022840"/>
    </source>
</evidence>
<dbReference type="InterPro" id="IPR003593">
    <property type="entry name" value="AAA+_ATPase"/>
</dbReference>
<protein>
    <submittedName>
        <fullName evidence="4">Putative midasin nuclear AAA ATPase</fullName>
    </submittedName>
</protein>
<gene>
    <name evidence="4" type="ORF">EZS28_005976</name>
</gene>
<keyword evidence="1" id="KW-0547">Nucleotide-binding</keyword>
<comment type="caution">
    <text evidence="4">The sequence shown here is derived from an EMBL/GenBank/DDBJ whole genome shotgun (WGS) entry which is preliminary data.</text>
</comment>
<reference evidence="4 5" key="1">
    <citation type="submission" date="2019-03" db="EMBL/GenBank/DDBJ databases">
        <title>Single cell metagenomics reveals metabolic interactions within the superorganism composed of flagellate Streblomastix strix and complex community of Bacteroidetes bacteria on its surface.</title>
        <authorList>
            <person name="Treitli S.C."/>
            <person name="Kolisko M."/>
            <person name="Husnik F."/>
            <person name="Keeling P."/>
            <person name="Hampl V."/>
        </authorList>
    </citation>
    <scope>NUCLEOTIDE SEQUENCE [LARGE SCALE GENOMIC DNA]</scope>
    <source>
        <strain evidence="4">ST1C</strain>
    </source>
</reference>
<dbReference type="SUPFAM" id="SSF52540">
    <property type="entry name" value="P-loop containing nucleoside triphosphate hydrolases"/>
    <property type="match status" value="2"/>
</dbReference>
<dbReference type="GO" id="GO:0016887">
    <property type="term" value="F:ATP hydrolysis activity"/>
    <property type="evidence" value="ECO:0007669"/>
    <property type="project" value="InterPro"/>
</dbReference>